<protein>
    <submittedName>
        <fullName evidence="5">Porin family protein</fullName>
    </submittedName>
</protein>
<evidence type="ECO:0000313" key="6">
    <source>
        <dbReference type="Proteomes" id="UP001303946"/>
    </source>
</evidence>
<feature type="signal peptide" evidence="3">
    <location>
        <begin position="1"/>
        <end position="23"/>
    </location>
</feature>
<evidence type="ECO:0000256" key="3">
    <source>
        <dbReference type="SAM" id="SignalP"/>
    </source>
</evidence>
<accession>A0ABZ0D1D8</accession>
<dbReference type="SUPFAM" id="SSF56925">
    <property type="entry name" value="OMPA-like"/>
    <property type="match status" value="1"/>
</dbReference>
<dbReference type="Pfam" id="PF13505">
    <property type="entry name" value="OMP_b-brl"/>
    <property type="match status" value="1"/>
</dbReference>
<organism evidence="5 6">
    <name type="scientific">Piscinibacter gummiphilus</name>
    <dbReference type="NCBI Taxonomy" id="946333"/>
    <lineage>
        <taxon>Bacteria</taxon>
        <taxon>Pseudomonadati</taxon>
        <taxon>Pseudomonadota</taxon>
        <taxon>Betaproteobacteria</taxon>
        <taxon>Burkholderiales</taxon>
        <taxon>Sphaerotilaceae</taxon>
        <taxon>Piscinibacter</taxon>
    </lineage>
</organism>
<feature type="domain" description="Outer membrane protein beta-barrel" evidence="4">
    <location>
        <begin position="9"/>
        <end position="162"/>
    </location>
</feature>
<evidence type="ECO:0000313" key="5">
    <source>
        <dbReference type="EMBL" id="WOB09105.1"/>
    </source>
</evidence>
<dbReference type="InterPro" id="IPR027385">
    <property type="entry name" value="Beta-barrel_OMP"/>
</dbReference>
<dbReference type="InterPro" id="IPR011250">
    <property type="entry name" value="OMP/PagP_B-barrel"/>
</dbReference>
<reference evidence="5 6" key="1">
    <citation type="submission" date="2023-10" db="EMBL/GenBank/DDBJ databases">
        <title>Bacteria for the degradation of biodegradable plastic PBAT(Polybutylene adipate terephthalate).</title>
        <authorList>
            <person name="Weon H.-Y."/>
            <person name="Yeon J."/>
        </authorList>
    </citation>
    <scope>NUCLEOTIDE SEQUENCE [LARGE SCALE GENOMIC DNA]</scope>
    <source>
        <strain evidence="5 6">SBD 7-3</strain>
    </source>
</reference>
<dbReference type="RefSeq" id="WP_316702065.1">
    <property type="nucleotide sequence ID" value="NZ_CP136336.1"/>
</dbReference>
<dbReference type="Gene3D" id="2.40.160.20">
    <property type="match status" value="1"/>
</dbReference>
<keyword evidence="6" id="KW-1185">Reference proteome</keyword>
<dbReference type="Proteomes" id="UP001303946">
    <property type="component" value="Chromosome"/>
</dbReference>
<feature type="chain" id="PRO_5046920610" evidence="3">
    <location>
        <begin position="24"/>
        <end position="162"/>
    </location>
</feature>
<evidence type="ECO:0000256" key="2">
    <source>
        <dbReference type="ARBA" id="ARBA00022729"/>
    </source>
</evidence>
<proteinExistence type="predicted"/>
<dbReference type="EMBL" id="CP136336">
    <property type="protein sequence ID" value="WOB09105.1"/>
    <property type="molecule type" value="Genomic_DNA"/>
</dbReference>
<comment type="subcellular location">
    <subcellularLocation>
        <location evidence="1">Cell outer membrane</location>
    </subcellularLocation>
</comment>
<keyword evidence="2 3" id="KW-0732">Signal</keyword>
<evidence type="ECO:0000259" key="4">
    <source>
        <dbReference type="Pfam" id="PF13505"/>
    </source>
</evidence>
<sequence length="162" mass="16702">MNKISLALTALVAGLVVASPASAQSFAPSWAGASIGSTDYGTGLKVYLGGKVTPIFGWEGQVVSHGSEDFAPGRKHSAVSLGGSAVARFPLNSQFTAFGKAGLHYLRVKRSGPGVSSDSDLELGLGAGMLFNITHTTALRLEYENIGGGDGDFFSIGLQFSF</sequence>
<evidence type="ECO:0000256" key="1">
    <source>
        <dbReference type="ARBA" id="ARBA00004442"/>
    </source>
</evidence>
<name>A0ABZ0D1D8_9BURK</name>
<gene>
    <name evidence="5" type="ORF">RXV79_03380</name>
</gene>